<feature type="region of interest" description="Disordered" evidence="1">
    <location>
        <begin position="291"/>
        <end position="487"/>
    </location>
</feature>
<dbReference type="EMBL" id="ADAS02000068">
    <property type="protein sequence ID" value="OAV92146.1"/>
    <property type="molecule type" value="Genomic_DNA"/>
</dbReference>
<dbReference type="EMBL" id="ADAS02000068">
    <property type="protein sequence ID" value="OAV92147.1"/>
    <property type="molecule type" value="Genomic_DNA"/>
</dbReference>
<keyword evidence="4" id="KW-1185">Reference proteome</keyword>
<feature type="compositionally biased region" description="Basic and acidic residues" evidence="1">
    <location>
        <begin position="305"/>
        <end position="335"/>
    </location>
</feature>
<feature type="region of interest" description="Disordered" evidence="1">
    <location>
        <begin position="1"/>
        <end position="47"/>
    </location>
</feature>
<reference evidence="2" key="1">
    <citation type="submission" date="2009-11" db="EMBL/GenBank/DDBJ databases">
        <authorList>
            <consortium name="The Broad Institute Genome Sequencing Platform"/>
            <person name="Ward D."/>
            <person name="Feldgarden M."/>
            <person name="Earl A."/>
            <person name="Young S.K."/>
            <person name="Zeng Q."/>
            <person name="Koehrsen M."/>
            <person name="Alvarado L."/>
            <person name="Berlin A."/>
            <person name="Bochicchio J."/>
            <person name="Borenstein D."/>
            <person name="Chapman S.B."/>
            <person name="Chen Z."/>
            <person name="Engels R."/>
            <person name="Freedman E."/>
            <person name="Gellesch M."/>
            <person name="Goldberg J."/>
            <person name="Griggs A."/>
            <person name="Gujja S."/>
            <person name="Heilman E."/>
            <person name="Heiman D."/>
            <person name="Hepburn T."/>
            <person name="Howarth C."/>
            <person name="Jen D."/>
            <person name="Larson L."/>
            <person name="Lewis B."/>
            <person name="Mehta T."/>
            <person name="Park D."/>
            <person name="Pearson M."/>
            <person name="Roberts A."/>
            <person name="Saif S."/>
            <person name="Shea T."/>
            <person name="Shenoy N."/>
            <person name="Sisk P."/>
            <person name="Stolte C."/>
            <person name="Sykes S."/>
            <person name="Thomson T."/>
            <person name="Walk T."/>
            <person name="White J."/>
            <person name="Yandava C."/>
            <person name="Izard J."/>
            <person name="Baranova O.V."/>
            <person name="Blanton J.M."/>
            <person name="Tanner A.C."/>
            <person name="Dewhirst F.E."/>
            <person name="Haas B."/>
            <person name="Nusbaum C."/>
            <person name="Birren B."/>
        </authorList>
    </citation>
    <scope>NUCLEOTIDE SEQUENCE [LARGE SCALE GENOMIC DNA]</scope>
    <source>
        <strain evidence="2">1-1 BBBD Race 1</strain>
    </source>
</reference>
<dbReference type="VEuPathDB" id="FungiDB:PTTG_03689"/>
<evidence type="ECO:0000313" key="3">
    <source>
        <dbReference type="EnsemblFungi" id="PTTG_03689-t43_1-p1"/>
    </source>
</evidence>
<dbReference type="EnsemblFungi" id="PTTG_03689-t43_1">
    <property type="protein sequence ID" value="PTTG_03689-t43_1-p1"/>
    <property type="gene ID" value="PTTG_03689"/>
</dbReference>
<reference evidence="3 4" key="3">
    <citation type="journal article" date="2017" name="G3 (Bethesda)">
        <title>Comparative analysis highlights variable genome content of wheat rusts and divergence of the mating loci.</title>
        <authorList>
            <person name="Cuomo C.A."/>
            <person name="Bakkeren G."/>
            <person name="Khalil H.B."/>
            <person name="Panwar V."/>
            <person name="Joly D."/>
            <person name="Linning R."/>
            <person name="Sakthikumar S."/>
            <person name="Song X."/>
            <person name="Adiconis X."/>
            <person name="Fan L."/>
            <person name="Goldberg J.M."/>
            <person name="Levin J.Z."/>
            <person name="Young S."/>
            <person name="Zeng Q."/>
            <person name="Anikster Y."/>
            <person name="Bruce M."/>
            <person name="Wang M."/>
            <person name="Yin C."/>
            <person name="McCallum B."/>
            <person name="Szabo L.J."/>
            <person name="Hulbert S."/>
            <person name="Chen X."/>
            <person name="Fellers J.P."/>
        </authorList>
    </citation>
    <scope>NUCLEOTIDE SEQUENCE</scope>
    <source>
        <strain evidence="4">Isolate 1-1 / race 1 (BBBD)</strain>
        <strain evidence="3">isolate 1-1 / race 1 (BBBD)</strain>
    </source>
</reference>
<dbReference type="Gene3D" id="4.10.280.10">
    <property type="entry name" value="Helix-loop-helix DNA-binding domain"/>
    <property type="match status" value="1"/>
</dbReference>
<sequence length="592" mass="64374">MSNSTIQSTNHAGHPGERPLNRSSSLHSSPPHTTEHQHPQRGPSTLDYHQAQDYNQHQPTSLALHQQQHHDPHSLRLESFDQGFQLPSTQALALLPMPVAYEDFQYALPAIEPVDLPLGSSDLQASHPDSVYQSYPHTSGCGAYAQDYQLSFPSSWGISPGSRDQLPSPHLTQDPILSNFLHDALANQQSNLSASIQAPPPPPGLIESINPPASNQLYSSHYFPSSCVSSHSLSHYPPPNPATPPPLFDASEQDLLSSFLNILGESNGECEFDPQGMPEGMPVIGELKRRLEGRGQEGEGGMSFGKREMEDAEMGRAVESRLKLTEPPEEYDGHPHLRRPSLQSFQTTSGSLSSSSDSHLTYPEPDAQRRKKFKPSIDPLVQPGHLPEVPLHIGGPEPEPDVEMHSWTRINPEPAVGEWPGHIQQPYPHPAPPPPPLEQHPSPVFPSDATGPHDPPPSGETDPTRRPAKKAAKPVKATHIVSEQRRRNAIQGGFGSLVEILRAGESQSGISIATPDPPPPGASATPMSAQNIPKKPKTRGRGRRGEIETGASKSVVLERAAEFVVWMADGNAALSSEISRLENILLSHRIQV</sequence>
<feature type="compositionally biased region" description="Polar residues" evidence="1">
    <location>
        <begin position="1"/>
        <end position="11"/>
    </location>
</feature>
<dbReference type="EnsemblFungi" id="PTTG_03689-t43_2">
    <property type="protein sequence ID" value="PTTG_03689-t43_2-p1"/>
    <property type="gene ID" value="PTTG_03689"/>
</dbReference>
<dbReference type="InterPro" id="IPR036638">
    <property type="entry name" value="HLH_DNA-bd_sf"/>
</dbReference>
<dbReference type="SUPFAM" id="SSF47459">
    <property type="entry name" value="HLH, helix-loop-helix DNA-binding domain"/>
    <property type="match status" value="1"/>
</dbReference>
<name>A0A180GHC6_PUCT1</name>
<dbReference type="Proteomes" id="UP000005240">
    <property type="component" value="Unassembled WGS sequence"/>
</dbReference>
<evidence type="ECO:0000256" key="1">
    <source>
        <dbReference type="SAM" id="MobiDB-lite"/>
    </source>
</evidence>
<evidence type="ECO:0000313" key="4">
    <source>
        <dbReference type="Proteomes" id="UP000005240"/>
    </source>
</evidence>
<dbReference type="AlphaFoldDB" id="A0A180GHC6"/>
<protein>
    <recommendedName>
        <fullName evidence="5">BHLH domain-containing protein</fullName>
    </recommendedName>
</protein>
<feature type="compositionally biased region" description="Pro residues" evidence="1">
    <location>
        <begin position="427"/>
        <end position="438"/>
    </location>
</feature>
<reference evidence="2" key="2">
    <citation type="submission" date="2016-05" db="EMBL/GenBank/DDBJ databases">
        <title>Comparative analysis highlights variable genome content of wheat rusts and divergence of the mating loci.</title>
        <authorList>
            <person name="Cuomo C.A."/>
            <person name="Bakkeren G."/>
            <person name="Szabo L."/>
            <person name="Khalil H."/>
            <person name="Joly D."/>
            <person name="Goldberg J."/>
            <person name="Young S."/>
            <person name="Zeng Q."/>
            <person name="Fellers J."/>
        </authorList>
    </citation>
    <scope>NUCLEOTIDE SEQUENCE [LARGE SCALE GENOMIC DNA]</scope>
    <source>
        <strain evidence="2">1-1 BBBD Race 1</strain>
    </source>
</reference>
<feature type="compositionally biased region" description="Low complexity" evidence="1">
    <location>
        <begin position="21"/>
        <end position="32"/>
    </location>
</feature>
<feature type="region of interest" description="Disordered" evidence="1">
    <location>
        <begin position="509"/>
        <end position="549"/>
    </location>
</feature>
<accession>A0A180GHC6</accession>
<feature type="compositionally biased region" description="Low complexity" evidence="1">
    <location>
        <begin position="341"/>
        <end position="358"/>
    </location>
</feature>
<evidence type="ECO:0000313" key="2">
    <source>
        <dbReference type="EMBL" id="OAV92146.1"/>
    </source>
</evidence>
<gene>
    <name evidence="2" type="ORF">PTTG_03689</name>
</gene>
<proteinExistence type="predicted"/>
<reference evidence="3" key="4">
    <citation type="submission" date="2025-05" db="UniProtKB">
        <authorList>
            <consortium name="EnsemblFungi"/>
        </authorList>
    </citation>
    <scope>IDENTIFICATION</scope>
    <source>
        <strain evidence="3">isolate 1-1 / race 1 (BBBD)</strain>
    </source>
</reference>
<dbReference type="GO" id="GO:0046983">
    <property type="term" value="F:protein dimerization activity"/>
    <property type="evidence" value="ECO:0007669"/>
    <property type="project" value="InterPro"/>
</dbReference>
<evidence type="ECO:0008006" key="5">
    <source>
        <dbReference type="Google" id="ProtNLM"/>
    </source>
</evidence>
<dbReference type="OrthoDB" id="5778525at2759"/>
<organism evidence="2">
    <name type="scientific">Puccinia triticina (isolate 1-1 / race 1 (BBBD))</name>
    <name type="common">Brown leaf rust fungus</name>
    <dbReference type="NCBI Taxonomy" id="630390"/>
    <lineage>
        <taxon>Eukaryota</taxon>
        <taxon>Fungi</taxon>
        <taxon>Dikarya</taxon>
        <taxon>Basidiomycota</taxon>
        <taxon>Pucciniomycotina</taxon>
        <taxon>Pucciniomycetes</taxon>
        <taxon>Pucciniales</taxon>
        <taxon>Pucciniaceae</taxon>
        <taxon>Puccinia</taxon>
    </lineage>
</organism>